<organism evidence="4">
    <name type="scientific">mine drainage metagenome</name>
    <dbReference type="NCBI Taxonomy" id="410659"/>
    <lineage>
        <taxon>unclassified sequences</taxon>
        <taxon>metagenomes</taxon>
        <taxon>ecological metagenomes</taxon>
    </lineage>
</organism>
<dbReference type="GO" id="GO:0008744">
    <property type="term" value="F:L-xylulokinase activity"/>
    <property type="evidence" value="ECO:0007669"/>
    <property type="project" value="UniProtKB-EC"/>
</dbReference>
<proteinExistence type="predicted"/>
<dbReference type="InterPro" id="IPR018484">
    <property type="entry name" value="FGGY_N"/>
</dbReference>
<keyword evidence="1 4" id="KW-0808">Transferase</keyword>
<dbReference type="Gene3D" id="3.30.420.40">
    <property type="match status" value="1"/>
</dbReference>
<feature type="domain" description="Carbohydrate kinase FGGY N-terminal" evidence="3">
    <location>
        <begin position="6"/>
        <end position="69"/>
    </location>
</feature>
<dbReference type="InterPro" id="IPR050406">
    <property type="entry name" value="FGGY_Carb_Kinase"/>
</dbReference>
<comment type="caution">
    <text evidence="4">The sequence shown here is derived from an EMBL/GenBank/DDBJ whole genome shotgun (WGS) entry which is preliminary data.</text>
</comment>
<dbReference type="PANTHER" id="PTHR43095:SF5">
    <property type="entry name" value="XYLULOSE KINASE"/>
    <property type="match status" value="1"/>
</dbReference>
<feature type="non-terminal residue" evidence="4">
    <location>
        <position position="79"/>
    </location>
</feature>
<accession>T0YHL3</accession>
<reference evidence="4" key="1">
    <citation type="submission" date="2013-08" db="EMBL/GenBank/DDBJ databases">
        <authorList>
            <person name="Mendez C."/>
            <person name="Richter M."/>
            <person name="Ferrer M."/>
            <person name="Sanchez J."/>
        </authorList>
    </citation>
    <scope>NUCLEOTIDE SEQUENCE</scope>
</reference>
<protein>
    <submittedName>
        <fullName evidence="4">Protein containing Carbohydrate kinase, FGGY</fullName>
        <ecNumber evidence="4">2.7.1.53</ecNumber>
    </submittedName>
</protein>
<dbReference type="PANTHER" id="PTHR43095">
    <property type="entry name" value="SUGAR KINASE"/>
    <property type="match status" value="1"/>
</dbReference>
<evidence type="ECO:0000256" key="1">
    <source>
        <dbReference type="ARBA" id="ARBA00022679"/>
    </source>
</evidence>
<evidence type="ECO:0000313" key="4">
    <source>
        <dbReference type="EMBL" id="EQD31337.1"/>
    </source>
</evidence>
<dbReference type="InterPro" id="IPR043129">
    <property type="entry name" value="ATPase_NBD"/>
</dbReference>
<dbReference type="EC" id="2.7.1.53" evidence="4"/>
<reference evidence="4" key="2">
    <citation type="journal article" date="2014" name="ISME J.">
        <title>Microbial stratification in low pH oxic and suboxic macroscopic growths along an acid mine drainage.</title>
        <authorList>
            <person name="Mendez-Garcia C."/>
            <person name="Mesa V."/>
            <person name="Sprenger R.R."/>
            <person name="Richter M."/>
            <person name="Diez M.S."/>
            <person name="Solano J."/>
            <person name="Bargiela R."/>
            <person name="Golyshina O.V."/>
            <person name="Manteca A."/>
            <person name="Ramos J.L."/>
            <person name="Gallego J.R."/>
            <person name="Llorente I."/>
            <person name="Martins Dos Santos V.A."/>
            <person name="Jensen O.N."/>
            <person name="Pelaez A.I."/>
            <person name="Sanchez J."/>
            <person name="Ferrer M."/>
        </authorList>
    </citation>
    <scope>NUCLEOTIDE SEQUENCE</scope>
</reference>
<dbReference type="EMBL" id="AUZY01012165">
    <property type="protein sequence ID" value="EQD31337.1"/>
    <property type="molecule type" value="Genomic_DNA"/>
</dbReference>
<gene>
    <name evidence="4" type="ORF">B1B_18189</name>
</gene>
<dbReference type="Pfam" id="PF00370">
    <property type="entry name" value="FGGY_N"/>
    <property type="match status" value="1"/>
</dbReference>
<dbReference type="SUPFAM" id="SSF53067">
    <property type="entry name" value="Actin-like ATPase domain"/>
    <property type="match status" value="1"/>
</dbReference>
<evidence type="ECO:0000256" key="2">
    <source>
        <dbReference type="ARBA" id="ARBA00022777"/>
    </source>
</evidence>
<sequence length="79" mass="8553">MAKERYALGIDLGTGGVKVGLVRTDGALIAKRTAEISTRHPYGPLSATQDPRAWWASIVEMTHSIVEEFDPKDALVAIC</sequence>
<keyword evidence="2 4" id="KW-0418">Kinase</keyword>
<evidence type="ECO:0000259" key="3">
    <source>
        <dbReference type="Pfam" id="PF00370"/>
    </source>
</evidence>
<name>T0YHL3_9ZZZZ</name>
<dbReference type="AlphaFoldDB" id="T0YHL3"/>